<gene>
    <name evidence="2" type="primary">Cnig_chr_V.g20945</name>
    <name evidence="2" type="ORF">B9Z55_020945</name>
</gene>
<dbReference type="Proteomes" id="UP000230233">
    <property type="component" value="Chromosome V"/>
</dbReference>
<proteinExistence type="predicted"/>
<dbReference type="InterPro" id="IPR002900">
    <property type="entry name" value="DUF38/FTH_CAE_spp"/>
</dbReference>
<dbReference type="Pfam" id="PF00646">
    <property type="entry name" value="F-box"/>
    <property type="match status" value="1"/>
</dbReference>
<dbReference type="InterPro" id="IPR001810">
    <property type="entry name" value="F-box_dom"/>
</dbReference>
<dbReference type="EMBL" id="PDUG01000005">
    <property type="protein sequence ID" value="PIC29330.1"/>
    <property type="molecule type" value="Genomic_DNA"/>
</dbReference>
<sequence length="339" mass="40343">MSSIIEMPEFVLETIIGFSDFKDVLTLRQICRDFRNFIDDLKDSELPDSNFKEIEIVSKKDENKIVFAFADFDGTIYRIEYSESENSRKFQETWKFFENSNIVDVAVRDLELVLRFQKSKLYRIYFDVNDFQLLPDSSIHDFPVKLSNVCKMVNRRIKTEQLYFRKCNQSQIMTLIQCTDPNALEKLCFYVDEDDVDDRMELEIDEIVKTEQWKKANEFKCDFHVLNLDVKDICHFTSISIKTHSISASDLEFLKKTFTNLTKFVYAFFELTIFKGNEEISNLWGPALITELSSNWYFRIKDLEDEVLHIEIRENFINFNVFEWRYVLTGARVQDYNEG</sequence>
<evidence type="ECO:0000313" key="2">
    <source>
        <dbReference type="EMBL" id="PIC29330.1"/>
    </source>
</evidence>
<organism evidence="2 3">
    <name type="scientific">Caenorhabditis nigoni</name>
    <dbReference type="NCBI Taxonomy" id="1611254"/>
    <lineage>
        <taxon>Eukaryota</taxon>
        <taxon>Metazoa</taxon>
        <taxon>Ecdysozoa</taxon>
        <taxon>Nematoda</taxon>
        <taxon>Chromadorea</taxon>
        <taxon>Rhabditida</taxon>
        <taxon>Rhabditina</taxon>
        <taxon>Rhabditomorpha</taxon>
        <taxon>Rhabditoidea</taxon>
        <taxon>Rhabditidae</taxon>
        <taxon>Peloderinae</taxon>
        <taxon>Caenorhabditis</taxon>
    </lineage>
</organism>
<dbReference type="PANTHER" id="PTHR23015">
    <property type="entry name" value="UNCHARACTERIZED C.ELEGANS PROTEIN"/>
    <property type="match status" value="1"/>
</dbReference>
<feature type="domain" description="F-box" evidence="1">
    <location>
        <begin position="1"/>
        <end position="54"/>
    </location>
</feature>
<name>A0A2G5TPU0_9PELO</name>
<dbReference type="AlphaFoldDB" id="A0A2G5TPU0"/>
<dbReference type="PROSITE" id="PS50181">
    <property type="entry name" value="FBOX"/>
    <property type="match status" value="1"/>
</dbReference>
<dbReference type="Pfam" id="PF01827">
    <property type="entry name" value="FTH"/>
    <property type="match status" value="1"/>
</dbReference>
<keyword evidence="3" id="KW-1185">Reference proteome</keyword>
<accession>A0A2G5TPU0</accession>
<evidence type="ECO:0000259" key="1">
    <source>
        <dbReference type="PROSITE" id="PS50181"/>
    </source>
</evidence>
<dbReference type="PANTHER" id="PTHR23015:SF4">
    <property type="entry name" value="DUF38 DOMAIN-CONTAINING PROTEIN-RELATED"/>
    <property type="match status" value="1"/>
</dbReference>
<comment type="caution">
    <text evidence="2">The sequence shown here is derived from an EMBL/GenBank/DDBJ whole genome shotgun (WGS) entry which is preliminary data.</text>
</comment>
<protein>
    <recommendedName>
        <fullName evidence="1">F-box domain-containing protein</fullName>
    </recommendedName>
</protein>
<dbReference type="GO" id="GO:0045087">
    <property type="term" value="P:innate immune response"/>
    <property type="evidence" value="ECO:0007669"/>
    <property type="project" value="TreeGrafter"/>
</dbReference>
<dbReference type="InterPro" id="IPR040161">
    <property type="entry name" value="FB224"/>
</dbReference>
<reference evidence="3" key="1">
    <citation type="submission" date="2017-10" db="EMBL/GenBank/DDBJ databases">
        <title>Rapid genome shrinkage in a self-fertile nematode reveals novel sperm competition proteins.</title>
        <authorList>
            <person name="Yin D."/>
            <person name="Schwarz E.M."/>
            <person name="Thomas C.G."/>
            <person name="Felde R.L."/>
            <person name="Korf I.F."/>
            <person name="Cutter A.D."/>
            <person name="Schartner C.M."/>
            <person name="Ralston E.J."/>
            <person name="Meyer B.J."/>
            <person name="Haag E.S."/>
        </authorList>
    </citation>
    <scope>NUCLEOTIDE SEQUENCE [LARGE SCALE GENOMIC DNA]</scope>
    <source>
        <strain evidence="3">JU1422</strain>
    </source>
</reference>
<evidence type="ECO:0000313" key="3">
    <source>
        <dbReference type="Proteomes" id="UP000230233"/>
    </source>
</evidence>